<keyword evidence="2 6" id="KW-0227">DNA damage</keyword>
<gene>
    <name evidence="6" type="primary">ruvA</name>
    <name evidence="8" type="ORF">IPV69_04010</name>
</gene>
<feature type="domain" description="Helix-hairpin-helix DNA-binding motif class 1" evidence="7">
    <location>
        <begin position="80"/>
        <end position="99"/>
    </location>
</feature>
<dbReference type="GO" id="GO:0000400">
    <property type="term" value="F:four-way junction DNA binding"/>
    <property type="evidence" value="ECO:0007669"/>
    <property type="project" value="UniProtKB-UniRule"/>
</dbReference>
<protein>
    <recommendedName>
        <fullName evidence="6">Holliday junction branch migration complex subunit RuvA</fullName>
    </recommendedName>
</protein>
<dbReference type="Proteomes" id="UP000593765">
    <property type="component" value="Chromosome"/>
</dbReference>
<keyword evidence="3 6" id="KW-0238">DNA-binding</keyword>
<organism evidence="8 9">
    <name type="scientific">Humisphaera borealis</name>
    <dbReference type="NCBI Taxonomy" id="2807512"/>
    <lineage>
        <taxon>Bacteria</taxon>
        <taxon>Pseudomonadati</taxon>
        <taxon>Planctomycetota</taxon>
        <taxon>Phycisphaerae</taxon>
        <taxon>Tepidisphaerales</taxon>
        <taxon>Tepidisphaeraceae</taxon>
        <taxon>Humisphaera</taxon>
    </lineage>
</organism>
<comment type="subunit">
    <text evidence="6">Homotetramer. Forms an RuvA(8)-RuvB(12)-Holliday junction (HJ) complex. HJ DNA is sandwiched between 2 RuvA tetramers; dsDNA enters through RuvA and exits via RuvB. An RuvB hexamer assembles on each DNA strand where it exits the tetramer. Each RuvB hexamer is contacted by two RuvA subunits (via domain III) on 2 adjacent RuvB subunits; this complex drives branch migration. In the full resolvosome a probable DNA-RuvA(4)-RuvB(12)-RuvC(2) complex forms which resolves the HJ.</text>
</comment>
<evidence type="ECO:0000256" key="6">
    <source>
        <dbReference type="HAMAP-Rule" id="MF_00031"/>
    </source>
</evidence>
<keyword evidence="5 6" id="KW-0234">DNA repair</keyword>
<dbReference type="InterPro" id="IPR012340">
    <property type="entry name" value="NA-bd_OB-fold"/>
</dbReference>
<accession>A0A7M2X0C5</accession>
<dbReference type="Gene3D" id="1.10.150.20">
    <property type="entry name" value="5' to 3' exonuclease, C-terminal subdomain"/>
    <property type="match status" value="1"/>
</dbReference>
<dbReference type="NCBIfam" id="TIGR00084">
    <property type="entry name" value="ruvA"/>
    <property type="match status" value="1"/>
</dbReference>
<dbReference type="SMART" id="SM00278">
    <property type="entry name" value="HhH1"/>
    <property type="match status" value="2"/>
</dbReference>
<proteinExistence type="inferred from homology"/>
<reference evidence="8 9" key="1">
    <citation type="submission" date="2020-10" db="EMBL/GenBank/DDBJ databases">
        <title>Wide distribution of Phycisphaera-like planctomycetes from WD2101 soil group in peatlands and genome analysis of the first cultivated representative.</title>
        <authorList>
            <person name="Dedysh S.N."/>
            <person name="Beletsky A.V."/>
            <person name="Ivanova A."/>
            <person name="Kulichevskaya I.S."/>
            <person name="Suzina N.E."/>
            <person name="Philippov D.A."/>
            <person name="Rakitin A.L."/>
            <person name="Mardanov A.V."/>
            <person name="Ravin N.V."/>
        </authorList>
    </citation>
    <scope>NUCLEOTIDE SEQUENCE [LARGE SCALE GENOMIC DNA]</scope>
    <source>
        <strain evidence="8 9">M1803</strain>
    </source>
</reference>
<dbReference type="InterPro" id="IPR000085">
    <property type="entry name" value="RuvA"/>
</dbReference>
<evidence type="ECO:0000256" key="2">
    <source>
        <dbReference type="ARBA" id="ARBA00022763"/>
    </source>
</evidence>
<comment type="subcellular location">
    <subcellularLocation>
        <location evidence="6">Cytoplasm</location>
    </subcellularLocation>
</comment>
<feature type="region of interest" description="Domain III" evidence="6">
    <location>
        <begin position="157"/>
        <end position="212"/>
    </location>
</feature>
<dbReference type="Pfam" id="PF14520">
    <property type="entry name" value="HHH_5"/>
    <property type="match status" value="1"/>
</dbReference>
<dbReference type="InterPro" id="IPR010994">
    <property type="entry name" value="RuvA_2-like"/>
</dbReference>
<keyword evidence="9" id="KW-1185">Reference proteome</keyword>
<dbReference type="RefSeq" id="WP_206293630.1">
    <property type="nucleotide sequence ID" value="NZ_CP063458.1"/>
</dbReference>
<keyword evidence="4 6" id="KW-0233">DNA recombination</keyword>
<dbReference type="HAMAP" id="MF_00031">
    <property type="entry name" value="DNA_HJ_migration_RuvA"/>
    <property type="match status" value="1"/>
</dbReference>
<dbReference type="InterPro" id="IPR003583">
    <property type="entry name" value="Hlx-hairpin-Hlx_DNA-bd_motif"/>
</dbReference>
<dbReference type="SUPFAM" id="SSF47781">
    <property type="entry name" value="RuvA domain 2-like"/>
    <property type="match status" value="1"/>
</dbReference>
<dbReference type="Pfam" id="PF01330">
    <property type="entry name" value="RuvA_N"/>
    <property type="match status" value="1"/>
</dbReference>
<dbReference type="Gene3D" id="2.40.50.140">
    <property type="entry name" value="Nucleic acid-binding proteins"/>
    <property type="match status" value="1"/>
</dbReference>
<dbReference type="GO" id="GO:0005524">
    <property type="term" value="F:ATP binding"/>
    <property type="evidence" value="ECO:0007669"/>
    <property type="project" value="InterPro"/>
</dbReference>
<evidence type="ECO:0000256" key="4">
    <source>
        <dbReference type="ARBA" id="ARBA00023172"/>
    </source>
</evidence>
<comment type="domain">
    <text evidence="6">Has three domains with a flexible linker between the domains II and III and assumes an 'L' shape. Domain III is highly mobile and contacts RuvB.</text>
</comment>
<dbReference type="GO" id="GO:0048476">
    <property type="term" value="C:Holliday junction resolvase complex"/>
    <property type="evidence" value="ECO:0007669"/>
    <property type="project" value="UniProtKB-UniRule"/>
</dbReference>
<evidence type="ECO:0000313" key="9">
    <source>
        <dbReference type="Proteomes" id="UP000593765"/>
    </source>
</evidence>
<comment type="function">
    <text evidence="6">The RuvA-RuvB-RuvC complex processes Holliday junction (HJ) DNA during genetic recombination and DNA repair, while the RuvA-RuvB complex plays an important role in the rescue of blocked DNA replication forks via replication fork reversal (RFR). RuvA specifically binds to HJ cruciform DNA, conferring on it an open structure. The RuvB hexamer acts as an ATP-dependent pump, pulling dsDNA into and through the RuvAB complex. HJ branch migration allows RuvC to scan DNA until it finds its consensus sequence, where it cleaves and resolves the cruciform DNA.</text>
</comment>
<dbReference type="InterPro" id="IPR013849">
    <property type="entry name" value="DNA_helicase_Holl-junc_RuvA_I"/>
</dbReference>
<dbReference type="GO" id="GO:0006310">
    <property type="term" value="P:DNA recombination"/>
    <property type="evidence" value="ECO:0007669"/>
    <property type="project" value="UniProtKB-UniRule"/>
</dbReference>
<comment type="similarity">
    <text evidence="6">Belongs to the RuvA family.</text>
</comment>
<evidence type="ECO:0000256" key="1">
    <source>
        <dbReference type="ARBA" id="ARBA00022490"/>
    </source>
</evidence>
<dbReference type="GO" id="GO:0006281">
    <property type="term" value="P:DNA repair"/>
    <property type="evidence" value="ECO:0007669"/>
    <property type="project" value="UniProtKB-UniRule"/>
</dbReference>
<name>A0A7M2X0C5_9BACT</name>
<evidence type="ECO:0000256" key="5">
    <source>
        <dbReference type="ARBA" id="ARBA00023204"/>
    </source>
</evidence>
<comment type="caution">
    <text evidence="6">Lacks conserved residue(s) required for the propagation of feature annotation.</text>
</comment>
<dbReference type="AlphaFoldDB" id="A0A7M2X0C5"/>
<dbReference type="EMBL" id="CP063458">
    <property type="protein sequence ID" value="QOV90541.1"/>
    <property type="molecule type" value="Genomic_DNA"/>
</dbReference>
<sequence length="212" mass="23256">MISSLTGTLAQVDEDRIHLRAGHIVYEALVPASDVAFLATGVGQEMTFQTILYFEGDSSGGNMEPRLIAFLRKEDKRFFEKFITVKGIGPKKALKALISPTGEIARAIEEKDARFLVKLPQIGKRLAEQIVAELAGKVAAFATSYDHKTPSIDKAVTRRSALEEDAIAALMALGERRTDAEALLERAQGVVVGEVKTSNDLVREMLRLRTSR</sequence>
<dbReference type="KEGG" id="hbs:IPV69_04010"/>
<dbReference type="GO" id="GO:0005737">
    <property type="term" value="C:cytoplasm"/>
    <property type="evidence" value="ECO:0007669"/>
    <property type="project" value="UniProtKB-SubCell"/>
</dbReference>
<keyword evidence="1 6" id="KW-0963">Cytoplasm</keyword>
<evidence type="ECO:0000313" key="8">
    <source>
        <dbReference type="EMBL" id="QOV90541.1"/>
    </source>
</evidence>
<dbReference type="GO" id="GO:0009378">
    <property type="term" value="F:four-way junction helicase activity"/>
    <property type="evidence" value="ECO:0007669"/>
    <property type="project" value="InterPro"/>
</dbReference>
<feature type="domain" description="Helix-hairpin-helix DNA-binding motif class 1" evidence="7">
    <location>
        <begin position="114"/>
        <end position="133"/>
    </location>
</feature>
<evidence type="ECO:0000256" key="3">
    <source>
        <dbReference type="ARBA" id="ARBA00023125"/>
    </source>
</evidence>
<evidence type="ECO:0000259" key="7">
    <source>
        <dbReference type="SMART" id="SM00278"/>
    </source>
</evidence>